<keyword evidence="1" id="KW-0472">Membrane</keyword>
<dbReference type="InterPro" id="IPR009091">
    <property type="entry name" value="RCC1/BLIP-II"/>
</dbReference>
<evidence type="ECO:0000313" key="3">
    <source>
        <dbReference type="Proteomes" id="UP000023152"/>
    </source>
</evidence>
<proteinExistence type="predicted"/>
<dbReference type="AlphaFoldDB" id="X6N232"/>
<sequence length="190" mass="22729">MERSYYFSNFGESGKVEQSIKKNAYKIKQIKSYYGGIIFHAFDHKLWFYGKDNFSVFGEKQQPSSPSKVHSMCKNKFFKENKLVIDRLFVSEFGYHICVEAHSRRDKSYEPKKKYYRWGKNTDMQLGINYKQFPNYRTIAEPLEWSELQSLRGIEDILCLGFATVVLTSFFIFNTFFFFFYKNHYPLLSQ</sequence>
<dbReference type="SUPFAM" id="SSF50985">
    <property type="entry name" value="RCC1/BLIP-II"/>
    <property type="match status" value="1"/>
</dbReference>
<organism evidence="2 3">
    <name type="scientific">Reticulomyxa filosa</name>
    <dbReference type="NCBI Taxonomy" id="46433"/>
    <lineage>
        <taxon>Eukaryota</taxon>
        <taxon>Sar</taxon>
        <taxon>Rhizaria</taxon>
        <taxon>Retaria</taxon>
        <taxon>Foraminifera</taxon>
        <taxon>Monothalamids</taxon>
        <taxon>Reticulomyxidae</taxon>
        <taxon>Reticulomyxa</taxon>
    </lineage>
</organism>
<keyword evidence="1" id="KW-0812">Transmembrane</keyword>
<gene>
    <name evidence="2" type="ORF">RFI_17427</name>
</gene>
<dbReference type="EMBL" id="ASPP01013273">
    <property type="protein sequence ID" value="ETO19804.1"/>
    <property type="molecule type" value="Genomic_DNA"/>
</dbReference>
<reference evidence="2 3" key="1">
    <citation type="journal article" date="2013" name="Curr. Biol.">
        <title>The Genome of the Foraminiferan Reticulomyxa filosa.</title>
        <authorList>
            <person name="Glockner G."/>
            <person name="Hulsmann N."/>
            <person name="Schleicher M."/>
            <person name="Noegel A.A."/>
            <person name="Eichinger L."/>
            <person name="Gallinger C."/>
            <person name="Pawlowski J."/>
            <person name="Sierra R."/>
            <person name="Euteneuer U."/>
            <person name="Pillet L."/>
            <person name="Moustafa A."/>
            <person name="Platzer M."/>
            <person name="Groth M."/>
            <person name="Szafranski K."/>
            <person name="Schliwa M."/>
        </authorList>
    </citation>
    <scope>NUCLEOTIDE SEQUENCE [LARGE SCALE GENOMIC DNA]</scope>
</reference>
<evidence type="ECO:0000313" key="2">
    <source>
        <dbReference type="EMBL" id="ETO19804.1"/>
    </source>
</evidence>
<evidence type="ECO:0000256" key="1">
    <source>
        <dbReference type="SAM" id="Phobius"/>
    </source>
</evidence>
<keyword evidence="3" id="KW-1185">Reference proteome</keyword>
<feature type="transmembrane region" description="Helical" evidence="1">
    <location>
        <begin position="157"/>
        <end position="181"/>
    </location>
</feature>
<comment type="caution">
    <text evidence="2">The sequence shown here is derived from an EMBL/GenBank/DDBJ whole genome shotgun (WGS) entry which is preliminary data.</text>
</comment>
<accession>X6N232</accession>
<name>X6N232_RETFI</name>
<dbReference type="Proteomes" id="UP000023152">
    <property type="component" value="Unassembled WGS sequence"/>
</dbReference>
<protein>
    <submittedName>
        <fullName evidence="2">Uncharacterized protein</fullName>
    </submittedName>
</protein>
<keyword evidence="1" id="KW-1133">Transmembrane helix</keyword>